<dbReference type="EMBL" id="DXBY01000132">
    <property type="protein sequence ID" value="HIZ35631.1"/>
    <property type="molecule type" value="Genomic_DNA"/>
</dbReference>
<gene>
    <name evidence="2" type="ORF">H9815_07615</name>
</gene>
<evidence type="ECO:0000313" key="3">
    <source>
        <dbReference type="Proteomes" id="UP000824037"/>
    </source>
</evidence>
<organism evidence="2 3">
    <name type="scientific">Candidatus Ruania gallistercoris</name>
    <dbReference type="NCBI Taxonomy" id="2838746"/>
    <lineage>
        <taxon>Bacteria</taxon>
        <taxon>Bacillati</taxon>
        <taxon>Actinomycetota</taxon>
        <taxon>Actinomycetes</taxon>
        <taxon>Micrococcales</taxon>
        <taxon>Ruaniaceae</taxon>
        <taxon>Ruania</taxon>
    </lineage>
</organism>
<dbReference type="Proteomes" id="UP000824037">
    <property type="component" value="Unassembled WGS sequence"/>
</dbReference>
<proteinExistence type="predicted"/>
<reference evidence="2" key="1">
    <citation type="journal article" date="2021" name="PeerJ">
        <title>Extensive microbial diversity within the chicken gut microbiome revealed by metagenomics and culture.</title>
        <authorList>
            <person name="Gilroy R."/>
            <person name="Ravi A."/>
            <person name="Getino M."/>
            <person name="Pursley I."/>
            <person name="Horton D.L."/>
            <person name="Alikhan N.F."/>
            <person name="Baker D."/>
            <person name="Gharbi K."/>
            <person name="Hall N."/>
            <person name="Watson M."/>
            <person name="Adriaenssens E.M."/>
            <person name="Foster-Nyarko E."/>
            <person name="Jarju S."/>
            <person name="Secka A."/>
            <person name="Antonio M."/>
            <person name="Oren A."/>
            <person name="Chaudhuri R.R."/>
            <person name="La Ragione R."/>
            <person name="Hildebrand F."/>
            <person name="Pallen M.J."/>
        </authorList>
    </citation>
    <scope>NUCLEOTIDE SEQUENCE</scope>
    <source>
        <strain evidence="2">ChiGjej4B4-7305</strain>
    </source>
</reference>
<dbReference type="AlphaFoldDB" id="A0A9D2J3U7"/>
<feature type="region of interest" description="Disordered" evidence="1">
    <location>
        <begin position="1"/>
        <end position="20"/>
    </location>
</feature>
<sequence length="200" mass="21248">MLSAERAELLPGDPDPADRNELAHSTATALVTGGRAGADDADLQRRLVHLVDAEGLDLLAQLWAASPAETLPGALWRLYLLREWTRRDSRTISERYHLGVGRAEVAGVVAGVVSPPGPQEVCDLADAVLHGVFSGDLDVALDRAAAFLYVLVAGTALDADWVESTDADHADDLTRRAGALQSTADDLHQAAALWRAGKLD</sequence>
<accession>A0A9D2J3U7</accession>
<name>A0A9D2J3U7_9MICO</name>
<evidence type="ECO:0008006" key="4">
    <source>
        <dbReference type="Google" id="ProtNLM"/>
    </source>
</evidence>
<protein>
    <recommendedName>
        <fullName evidence="4">DNA-directed RNA polymerase subunit beta</fullName>
    </recommendedName>
</protein>
<evidence type="ECO:0000256" key="1">
    <source>
        <dbReference type="SAM" id="MobiDB-lite"/>
    </source>
</evidence>
<evidence type="ECO:0000313" key="2">
    <source>
        <dbReference type="EMBL" id="HIZ35631.1"/>
    </source>
</evidence>
<comment type="caution">
    <text evidence="2">The sequence shown here is derived from an EMBL/GenBank/DDBJ whole genome shotgun (WGS) entry which is preliminary data.</text>
</comment>
<reference evidence="2" key="2">
    <citation type="submission" date="2021-04" db="EMBL/GenBank/DDBJ databases">
        <authorList>
            <person name="Gilroy R."/>
        </authorList>
    </citation>
    <scope>NUCLEOTIDE SEQUENCE</scope>
    <source>
        <strain evidence="2">ChiGjej4B4-7305</strain>
    </source>
</reference>